<name>A0A5D9BZ39_9SPHN</name>
<dbReference type="Proteomes" id="UP000322077">
    <property type="component" value="Unassembled WGS sequence"/>
</dbReference>
<dbReference type="EMBL" id="VTOU01000005">
    <property type="protein sequence ID" value="TZG24656.1"/>
    <property type="molecule type" value="Genomic_DNA"/>
</dbReference>
<evidence type="ECO:0000313" key="3">
    <source>
        <dbReference type="EMBL" id="TZG24656.1"/>
    </source>
</evidence>
<dbReference type="Gene3D" id="3.30.160.670">
    <property type="match status" value="1"/>
</dbReference>
<evidence type="ECO:0000313" key="4">
    <source>
        <dbReference type="Proteomes" id="UP000322077"/>
    </source>
</evidence>
<dbReference type="Pfam" id="PF13590">
    <property type="entry name" value="DUF4136"/>
    <property type="match status" value="1"/>
</dbReference>
<feature type="signal peptide" evidence="1">
    <location>
        <begin position="1"/>
        <end position="24"/>
    </location>
</feature>
<feature type="domain" description="DUF4136" evidence="2">
    <location>
        <begin position="41"/>
        <end position="208"/>
    </location>
</feature>
<dbReference type="RefSeq" id="WP_149523849.1">
    <property type="nucleotide sequence ID" value="NZ_VTOU01000005.1"/>
</dbReference>
<feature type="chain" id="PRO_5022835125" evidence="1">
    <location>
        <begin position="25"/>
        <end position="223"/>
    </location>
</feature>
<comment type="caution">
    <text evidence="3">The sequence shown here is derived from an EMBL/GenBank/DDBJ whole genome shotgun (WGS) entry which is preliminary data.</text>
</comment>
<proteinExistence type="predicted"/>
<gene>
    <name evidence="3" type="ORF">FYJ91_18740</name>
</gene>
<dbReference type="InterPro" id="IPR025411">
    <property type="entry name" value="DUF4136"/>
</dbReference>
<evidence type="ECO:0000259" key="2">
    <source>
        <dbReference type="Pfam" id="PF13590"/>
    </source>
</evidence>
<sequence length="223" mass="24508">MPFPTRLIAAVALPLALATLGGCAQPFKANVSRFQALPVPEGQTFTIVPTDPRNEGGLEFRQYAQQVSQRLASYGYRPIEGGDKPQLVVQLDYGIDHGVQKTVSRGGGGMGWGGGWGGGFGPGFGPYGRRWGYGSAFYYGWDPLWYDPFFDNRIDTYTVYTSYVNLTIERSVDKQHLFEGKAKARSLDDALTKLVPNLIEALFTNFPGQSGEEVRITIAPDKK</sequence>
<keyword evidence="4" id="KW-1185">Reference proteome</keyword>
<keyword evidence="1" id="KW-0732">Signal</keyword>
<dbReference type="PROSITE" id="PS51257">
    <property type="entry name" value="PROKAR_LIPOPROTEIN"/>
    <property type="match status" value="1"/>
</dbReference>
<organism evidence="3 4">
    <name type="scientific">Sphingomonas montanisoli</name>
    <dbReference type="NCBI Taxonomy" id="2606412"/>
    <lineage>
        <taxon>Bacteria</taxon>
        <taxon>Pseudomonadati</taxon>
        <taxon>Pseudomonadota</taxon>
        <taxon>Alphaproteobacteria</taxon>
        <taxon>Sphingomonadales</taxon>
        <taxon>Sphingomonadaceae</taxon>
        <taxon>Sphingomonas</taxon>
    </lineage>
</organism>
<reference evidence="3 4" key="1">
    <citation type="submission" date="2019-08" db="EMBL/GenBank/DDBJ databases">
        <authorList>
            <person name="Wang G."/>
            <person name="Xu Z."/>
        </authorList>
    </citation>
    <scope>NUCLEOTIDE SEQUENCE [LARGE SCALE GENOMIC DNA]</scope>
    <source>
        <strain evidence="3 4">ZX</strain>
    </source>
</reference>
<evidence type="ECO:0000256" key="1">
    <source>
        <dbReference type="SAM" id="SignalP"/>
    </source>
</evidence>
<dbReference type="AlphaFoldDB" id="A0A5D9BZ39"/>
<accession>A0A5D9BZ39</accession>
<protein>
    <submittedName>
        <fullName evidence="3">DUF4136 domain-containing protein</fullName>
    </submittedName>
</protein>